<accession>A0A6C0HG28</accession>
<proteinExistence type="predicted"/>
<sequence>MEDWGEIKLTTIVSGSDFWCLMDELMDDHNGFIYNRTTILEEYIKGNLYGLRVDETDAMYKRCAMMDELFATDYIDGNKSCYLLPCFCVKEKEKENNTAIMIWTHSRARRNGFAKKLVELLKIDSAYNPLPDSIGFWKKFNIKI</sequence>
<evidence type="ECO:0008006" key="2">
    <source>
        <dbReference type="Google" id="ProtNLM"/>
    </source>
</evidence>
<protein>
    <recommendedName>
        <fullName evidence="2">N-acetyltransferase domain-containing protein</fullName>
    </recommendedName>
</protein>
<organism evidence="1">
    <name type="scientific">viral metagenome</name>
    <dbReference type="NCBI Taxonomy" id="1070528"/>
    <lineage>
        <taxon>unclassified sequences</taxon>
        <taxon>metagenomes</taxon>
        <taxon>organismal metagenomes</taxon>
    </lineage>
</organism>
<reference evidence="1" key="1">
    <citation type="journal article" date="2020" name="Nature">
        <title>Giant virus diversity and host interactions through global metagenomics.</title>
        <authorList>
            <person name="Schulz F."/>
            <person name="Roux S."/>
            <person name="Paez-Espino D."/>
            <person name="Jungbluth S."/>
            <person name="Walsh D.A."/>
            <person name="Denef V.J."/>
            <person name="McMahon K.D."/>
            <person name="Konstantinidis K.T."/>
            <person name="Eloe-Fadrosh E.A."/>
            <person name="Kyrpides N.C."/>
            <person name="Woyke T."/>
        </authorList>
    </citation>
    <scope>NUCLEOTIDE SEQUENCE</scope>
    <source>
        <strain evidence="1">GVMAG-M-3300023184-101</strain>
    </source>
</reference>
<name>A0A6C0HG28_9ZZZZ</name>
<dbReference type="AlphaFoldDB" id="A0A6C0HG28"/>
<evidence type="ECO:0000313" key="1">
    <source>
        <dbReference type="EMBL" id="QHT79552.1"/>
    </source>
</evidence>
<dbReference type="EMBL" id="MN739950">
    <property type="protein sequence ID" value="QHT79552.1"/>
    <property type="molecule type" value="Genomic_DNA"/>
</dbReference>